<feature type="region of interest" description="Disordered" evidence="1">
    <location>
        <begin position="155"/>
        <end position="179"/>
    </location>
</feature>
<dbReference type="AlphaFoldDB" id="A0A4U6VIH6"/>
<dbReference type="PANTHER" id="PTHR33026:SF7">
    <property type="entry name" value="OS03G0100275 PROTEIN"/>
    <property type="match status" value="1"/>
</dbReference>
<name>A0A4U6VIH6_SETVI</name>
<organism evidence="2 3">
    <name type="scientific">Setaria viridis</name>
    <name type="common">Green bristlegrass</name>
    <name type="synonym">Setaria italica subsp. viridis</name>
    <dbReference type="NCBI Taxonomy" id="4556"/>
    <lineage>
        <taxon>Eukaryota</taxon>
        <taxon>Viridiplantae</taxon>
        <taxon>Streptophyta</taxon>
        <taxon>Embryophyta</taxon>
        <taxon>Tracheophyta</taxon>
        <taxon>Spermatophyta</taxon>
        <taxon>Magnoliopsida</taxon>
        <taxon>Liliopsida</taxon>
        <taxon>Poales</taxon>
        <taxon>Poaceae</taxon>
        <taxon>PACMAD clade</taxon>
        <taxon>Panicoideae</taxon>
        <taxon>Panicodae</taxon>
        <taxon>Paniceae</taxon>
        <taxon>Cenchrinae</taxon>
        <taxon>Setaria</taxon>
    </lineage>
</organism>
<reference evidence="2" key="1">
    <citation type="submission" date="2019-03" db="EMBL/GenBank/DDBJ databases">
        <title>WGS assembly of Setaria viridis.</title>
        <authorList>
            <person name="Huang P."/>
            <person name="Jenkins J."/>
            <person name="Grimwood J."/>
            <person name="Barry K."/>
            <person name="Healey A."/>
            <person name="Mamidi S."/>
            <person name="Sreedasyam A."/>
            <person name="Shu S."/>
            <person name="Feldman M."/>
            <person name="Wu J."/>
            <person name="Yu Y."/>
            <person name="Chen C."/>
            <person name="Johnson J."/>
            <person name="Rokhsar D."/>
            <person name="Baxter I."/>
            <person name="Schmutz J."/>
            <person name="Brutnell T."/>
            <person name="Kellogg E."/>
        </authorList>
    </citation>
    <scope>NUCLEOTIDE SEQUENCE [LARGE SCALE GENOMIC DNA]</scope>
</reference>
<feature type="region of interest" description="Disordered" evidence="1">
    <location>
        <begin position="1"/>
        <end position="25"/>
    </location>
</feature>
<dbReference type="PANTHER" id="PTHR33026">
    <property type="entry name" value="OS06G0360600 PROTEIN"/>
    <property type="match status" value="1"/>
</dbReference>
<keyword evidence="3" id="KW-1185">Reference proteome</keyword>
<evidence type="ECO:0000256" key="1">
    <source>
        <dbReference type="SAM" id="MobiDB-lite"/>
    </source>
</evidence>
<accession>A0A4U6VIH6</accession>
<dbReference type="Proteomes" id="UP000298652">
    <property type="component" value="Chromosome 3"/>
</dbReference>
<gene>
    <name evidence="2" type="ORF">SEVIR_3G334300v2</name>
</gene>
<sequence>MAPKKASLSKPHPKYRKTTQMAPPNQAMAWKPRRNSQIGELVHLNPNSIFHIAIFLDEPSSSDGFQLPNLIKKITCLKSNGLTSVGVAFSFMRRRIQPLQLRCTMGYDYSGPNDPSRMTSEELSPDKEELNLYVSNPPPLGADVTPHMQSLEAMQRALEEEEEEKEGEREESLDWSSLSSSNSESAEKYVVKPHLFDKVGSSLEMSKHVAKDAPEVDVAPPPKKALSLGTGPSLRIRRSKQVPALELPEAKLDTESTSTMVTELVVMMLNLDAELELEAGVEPEAEVEVAAVGEVEAGRGAPEPETDMEAVGVLQVLLVVPPFKARLSTCRAVTTSLSSEAGPSTSRAMVPLGVPGAGEHNGVPPMVN</sequence>
<evidence type="ECO:0000313" key="3">
    <source>
        <dbReference type="Proteomes" id="UP000298652"/>
    </source>
</evidence>
<dbReference type="Gramene" id="TKW28535">
    <property type="protein sequence ID" value="TKW28535"/>
    <property type="gene ID" value="SEVIR_3G334300v2"/>
</dbReference>
<dbReference type="EMBL" id="CM016554">
    <property type="protein sequence ID" value="TKW28535.1"/>
    <property type="molecule type" value="Genomic_DNA"/>
</dbReference>
<protein>
    <submittedName>
        <fullName evidence="2">Uncharacterized protein</fullName>
    </submittedName>
</protein>
<evidence type="ECO:0000313" key="2">
    <source>
        <dbReference type="EMBL" id="TKW28535.1"/>
    </source>
</evidence>
<proteinExistence type="predicted"/>